<protein>
    <submittedName>
        <fullName evidence="2">Uncharacterized protein</fullName>
    </submittedName>
</protein>
<dbReference type="InterPro" id="IPR019734">
    <property type="entry name" value="TPR_rpt"/>
</dbReference>
<keyword evidence="1" id="KW-0802">TPR repeat</keyword>
<gene>
    <name evidence="2" type="ORF">MYCGRDRAFT_110516</name>
</gene>
<dbReference type="eggNOG" id="ENOG502SIFH">
    <property type="taxonomic scope" value="Eukaryota"/>
</dbReference>
<dbReference type="InterPro" id="IPR011990">
    <property type="entry name" value="TPR-like_helical_dom_sf"/>
</dbReference>
<dbReference type="KEGG" id="ztr:MYCGRDRAFT_110516"/>
<feature type="repeat" description="TPR" evidence="1">
    <location>
        <begin position="53"/>
        <end position="86"/>
    </location>
</feature>
<accession>F9XI94</accession>
<evidence type="ECO:0000313" key="2">
    <source>
        <dbReference type="EMBL" id="EGP85058.1"/>
    </source>
</evidence>
<dbReference type="OMA" id="GWCAVEA"/>
<dbReference type="GeneID" id="13394283"/>
<dbReference type="OrthoDB" id="423576at2759"/>
<sequence>MEAPNWAQKFDSFLDQAEDNEDKAEWQSCLKDLQEALNICDTRPIPDKEQRRQQVLMKMGGLYRRFGRYDEAVVYLNGALDADSHVTALKRAAILGELGVLYRHKNDFFRAREVFSEQYLLAKETALVAEAEMCRAVGNEAYATSQIEERIARAQALQDRLAGGDTDEKLRRRYAQAARRWETIGLDRLSLCLIAAHNFDEAVKRTQEAMTKQKGMDPTVTALSRFFHGNALWCAGQQQAAEGVWNSTTGVCSPAMGLCKEPSSEHADYLELLADAGIDFDVYDEQGFSALDYAVLSRNQTATAANKDAERMIDIIDRSLRKTLAADHERQMPQSTPQDAIQAVEAEVRQRHRQANVRRYYRNLLQEHLRPQLKNSLQYSHDCVRMLRQQYASYLDADIGRRQVFDWLYYVPYDDFRTLGHMPQPAERSVDSSRRLATRMDTSRAGGTSSADEDIFLVFFSYRWIGHNMPDDGANTQYSRMLNAVEALIFQRGLTAEHVGLWLDIACIDQEDVESRERGIDSLPMAVLQCDVMISLEDDEYYNRAWCAVEVRLMQELIGAYHKHERWSHRLLSGESTADGLLERSQEHSEVPITSLSVTVKGDLPKIDFLMRQSKLLGGP</sequence>
<dbReference type="Gene3D" id="1.25.40.10">
    <property type="entry name" value="Tetratricopeptide repeat domain"/>
    <property type="match status" value="1"/>
</dbReference>
<dbReference type="EMBL" id="CM001203">
    <property type="protein sequence ID" value="EGP85058.1"/>
    <property type="molecule type" value="Genomic_DNA"/>
</dbReference>
<dbReference type="InterPro" id="IPR036770">
    <property type="entry name" value="Ankyrin_rpt-contain_sf"/>
</dbReference>
<dbReference type="RefSeq" id="XP_003850082.1">
    <property type="nucleotide sequence ID" value="XM_003850034.1"/>
</dbReference>
<dbReference type="HOGENOM" id="CLU_030732_0_0_1"/>
<evidence type="ECO:0000256" key="1">
    <source>
        <dbReference type="PROSITE-ProRule" id="PRU00339"/>
    </source>
</evidence>
<dbReference type="PROSITE" id="PS50005">
    <property type="entry name" value="TPR"/>
    <property type="match status" value="1"/>
</dbReference>
<name>F9XI94_ZYMTI</name>
<dbReference type="Gene3D" id="1.25.40.20">
    <property type="entry name" value="Ankyrin repeat-containing domain"/>
    <property type="match status" value="1"/>
</dbReference>
<dbReference type="AlphaFoldDB" id="F9XI94"/>
<evidence type="ECO:0000313" key="3">
    <source>
        <dbReference type="Proteomes" id="UP000008062"/>
    </source>
</evidence>
<keyword evidence="3" id="KW-1185">Reference proteome</keyword>
<dbReference type="InParanoid" id="F9XI94"/>
<reference evidence="2 3" key="1">
    <citation type="journal article" date="2011" name="PLoS Genet.">
        <title>Finished genome of the fungal wheat pathogen Mycosphaerella graminicola reveals dispensome structure, chromosome plasticity, and stealth pathogenesis.</title>
        <authorList>
            <person name="Goodwin S.B."/>
            <person name="Ben M'barek S."/>
            <person name="Dhillon B."/>
            <person name="Wittenberg A.H.J."/>
            <person name="Crane C.F."/>
            <person name="Hane J.K."/>
            <person name="Foster A.J."/>
            <person name="Van der Lee T.A.J."/>
            <person name="Grimwood J."/>
            <person name="Aerts A."/>
            <person name="Antoniw J."/>
            <person name="Bailey A."/>
            <person name="Bluhm B."/>
            <person name="Bowler J."/>
            <person name="Bristow J."/>
            <person name="van der Burgt A."/>
            <person name="Canto-Canche B."/>
            <person name="Churchill A.C.L."/>
            <person name="Conde-Ferraez L."/>
            <person name="Cools H.J."/>
            <person name="Coutinho P.M."/>
            <person name="Csukai M."/>
            <person name="Dehal P."/>
            <person name="De Wit P."/>
            <person name="Donzelli B."/>
            <person name="van de Geest H.C."/>
            <person name="van Ham R.C.H.J."/>
            <person name="Hammond-Kosack K.E."/>
            <person name="Henrissat B."/>
            <person name="Kilian A."/>
            <person name="Kobayashi A.K."/>
            <person name="Koopmann E."/>
            <person name="Kourmpetis Y."/>
            <person name="Kuzniar A."/>
            <person name="Lindquist E."/>
            <person name="Lombard V."/>
            <person name="Maliepaard C."/>
            <person name="Martins N."/>
            <person name="Mehrabi R."/>
            <person name="Nap J.P.H."/>
            <person name="Ponomarenko A."/>
            <person name="Rudd J.J."/>
            <person name="Salamov A."/>
            <person name="Schmutz J."/>
            <person name="Schouten H.J."/>
            <person name="Shapiro H."/>
            <person name="Stergiopoulos I."/>
            <person name="Torriani S.F.F."/>
            <person name="Tu H."/>
            <person name="de Vries R.P."/>
            <person name="Waalwijk C."/>
            <person name="Ware S.B."/>
            <person name="Wiebenga A."/>
            <person name="Zwiers L.-H."/>
            <person name="Oliver R.P."/>
            <person name="Grigoriev I.V."/>
            <person name="Kema G.H.J."/>
        </authorList>
    </citation>
    <scope>NUCLEOTIDE SEQUENCE [LARGE SCALE GENOMIC DNA]</scope>
    <source>
        <strain evidence="3">CBS 115943 / IPO323</strain>
    </source>
</reference>
<proteinExistence type="predicted"/>
<dbReference type="SUPFAM" id="SSF48452">
    <property type="entry name" value="TPR-like"/>
    <property type="match status" value="1"/>
</dbReference>
<organism evidence="2 3">
    <name type="scientific">Zymoseptoria tritici (strain CBS 115943 / IPO323)</name>
    <name type="common">Speckled leaf blotch fungus</name>
    <name type="synonym">Septoria tritici</name>
    <dbReference type="NCBI Taxonomy" id="336722"/>
    <lineage>
        <taxon>Eukaryota</taxon>
        <taxon>Fungi</taxon>
        <taxon>Dikarya</taxon>
        <taxon>Ascomycota</taxon>
        <taxon>Pezizomycotina</taxon>
        <taxon>Dothideomycetes</taxon>
        <taxon>Dothideomycetidae</taxon>
        <taxon>Mycosphaerellales</taxon>
        <taxon>Mycosphaerellaceae</taxon>
        <taxon>Zymoseptoria</taxon>
    </lineage>
</organism>
<dbReference type="Proteomes" id="UP000008062">
    <property type="component" value="Chromosome 8"/>
</dbReference>